<dbReference type="AlphaFoldDB" id="A0A8T0H0M5"/>
<dbReference type="EMBL" id="CM026429">
    <property type="protein sequence ID" value="KAG0564357.1"/>
    <property type="molecule type" value="Genomic_DNA"/>
</dbReference>
<protein>
    <recommendedName>
        <fullName evidence="1">Heterokaryon incompatibility domain-containing protein</fullName>
    </recommendedName>
</protein>
<name>A0A8T0H0M5_CERPU</name>
<sequence length="740" mass="83679">MASLQDQAELQLCETCKSIAFDVLVYGVEGTPALVPYQVQGKNSIPIVELGPLHTILQRAPICSFCTLISEASEEQQLGKHFSELQKVVCLIKREEFWYEGSEWKDDEDDFRLKPSENKAMYRLVVTAGLPPMGRSLEGKKGDRRLLYLHPCVHPVPTVEWACGQGGLVPPVLGSGRLMAPLIDVRLLRQWLGQCETLHGATCALPSWWNAIDNQPSGLRMIDVRRRCIVDAPDHCRYFALSYMWGAPGAAGHFLTTSGNINQLRVPGSLSFQSLPQTIGDAMRLVNDLGESYLWVDAICILQDVDQDKALFIPVMDLIYSLAVLTIIAASGDSSGAGLAGLYSAPRKLAPQSVVRVSKELTLITTFNTAAGLSNCKWNTRGWTMQERLCSRRVLMFTDDQVYWNCGEANWCEQIALEFGPSKESIVKWGLGCYSDGSRDGFDDNIYELLDINRTEYLIVQYSNRNLTNQSDALDAITGLLHRVTRVSGVRFHWGLPVSRFGEILSFWWIDSAHDKARRTDTCRVYCEDGSIHQVLFPSWSWLGWLGEVCVDFPLPLGNVQSELEFYRVDIDGSRLRKIDEGDQQANFEFVQPIDEQLRSLWKIGSTTLETDNIQNGRCFRDSGMLRFWTSHALLWLMDSDDDSRCGVLDSEGNEVGYVIRWKQSVRERELYSFIVLSRHHTYHLDINVTPRVEKVIPHLELHVMLVRWIDGMASRVTVGTVSERAWVEAKPQWTLVTLQ</sequence>
<dbReference type="InterPro" id="IPR010730">
    <property type="entry name" value="HET"/>
</dbReference>
<proteinExistence type="predicted"/>
<evidence type="ECO:0000259" key="1">
    <source>
        <dbReference type="Pfam" id="PF06985"/>
    </source>
</evidence>
<feature type="domain" description="Heterokaryon incompatibility" evidence="1">
    <location>
        <begin position="238"/>
        <end position="387"/>
    </location>
</feature>
<dbReference type="PANTHER" id="PTHR33112">
    <property type="entry name" value="DOMAIN PROTEIN, PUTATIVE-RELATED"/>
    <property type="match status" value="1"/>
</dbReference>
<dbReference type="Pfam" id="PF06985">
    <property type="entry name" value="HET"/>
    <property type="match status" value="1"/>
</dbReference>
<evidence type="ECO:0000313" key="2">
    <source>
        <dbReference type="EMBL" id="KAG0564357.1"/>
    </source>
</evidence>
<dbReference type="Proteomes" id="UP000822688">
    <property type="component" value="Chromosome 8"/>
</dbReference>
<accession>A0A8T0H0M5</accession>
<dbReference type="PANTHER" id="PTHR33112:SF12">
    <property type="entry name" value="HETEROKARYON INCOMPATIBILITY DOMAIN-CONTAINING PROTEIN"/>
    <property type="match status" value="1"/>
</dbReference>
<reference evidence="2" key="1">
    <citation type="submission" date="2020-06" db="EMBL/GenBank/DDBJ databases">
        <title>WGS assembly of Ceratodon purpureus strain R40.</title>
        <authorList>
            <person name="Carey S.B."/>
            <person name="Jenkins J."/>
            <person name="Shu S."/>
            <person name="Lovell J.T."/>
            <person name="Sreedasyam A."/>
            <person name="Maumus F."/>
            <person name="Tiley G.P."/>
            <person name="Fernandez-Pozo N."/>
            <person name="Barry K."/>
            <person name="Chen C."/>
            <person name="Wang M."/>
            <person name="Lipzen A."/>
            <person name="Daum C."/>
            <person name="Saski C.A."/>
            <person name="Payton A.C."/>
            <person name="Mcbreen J.C."/>
            <person name="Conrad R.E."/>
            <person name="Kollar L.M."/>
            <person name="Olsson S."/>
            <person name="Huttunen S."/>
            <person name="Landis J.B."/>
            <person name="Wickett N.J."/>
            <person name="Johnson M.G."/>
            <person name="Rensing S.A."/>
            <person name="Grimwood J."/>
            <person name="Schmutz J."/>
            <person name="Mcdaniel S.F."/>
        </authorList>
    </citation>
    <scope>NUCLEOTIDE SEQUENCE</scope>
    <source>
        <strain evidence="2">R40</strain>
    </source>
</reference>
<evidence type="ECO:0000313" key="3">
    <source>
        <dbReference type="Proteomes" id="UP000822688"/>
    </source>
</evidence>
<comment type="caution">
    <text evidence="2">The sequence shown here is derived from an EMBL/GenBank/DDBJ whole genome shotgun (WGS) entry which is preliminary data.</text>
</comment>
<keyword evidence="3" id="KW-1185">Reference proteome</keyword>
<gene>
    <name evidence="2" type="ORF">KC19_8G104000</name>
</gene>
<organism evidence="2 3">
    <name type="scientific">Ceratodon purpureus</name>
    <name type="common">Fire moss</name>
    <name type="synonym">Dicranum purpureum</name>
    <dbReference type="NCBI Taxonomy" id="3225"/>
    <lineage>
        <taxon>Eukaryota</taxon>
        <taxon>Viridiplantae</taxon>
        <taxon>Streptophyta</taxon>
        <taxon>Embryophyta</taxon>
        <taxon>Bryophyta</taxon>
        <taxon>Bryophytina</taxon>
        <taxon>Bryopsida</taxon>
        <taxon>Dicranidae</taxon>
        <taxon>Pseudoditrichales</taxon>
        <taxon>Ditrichaceae</taxon>
        <taxon>Ceratodon</taxon>
    </lineage>
</organism>